<comment type="caution">
    <text evidence="10">The sequence shown here is derived from an EMBL/GenBank/DDBJ whole genome shotgun (WGS) entry which is preliminary data.</text>
</comment>
<dbReference type="EMBL" id="JAAOIW010000002">
    <property type="protein sequence ID" value="NHN29694.1"/>
    <property type="molecule type" value="Genomic_DNA"/>
</dbReference>
<dbReference type="InterPro" id="IPR046953">
    <property type="entry name" value="Spore_GerAC-like_C"/>
</dbReference>
<evidence type="ECO:0000256" key="7">
    <source>
        <dbReference type="ARBA" id="ARBA00023288"/>
    </source>
</evidence>
<evidence type="ECO:0000313" key="11">
    <source>
        <dbReference type="Proteomes" id="UP001165962"/>
    </source>
</evidence>
<dbReference type="NCBIfam" id="TIGR02887">
    <property type="entry name" value="spore_ger_x_C"/>
    <property type="match status" value="1"/>
</dbReference>
<dbReference type="InterPro" id="IPR057336">
    <property type="entry name" value="GerAC_N"/>
</dbReference>
<keyword evidence="5" id="KW-0472">Membrane</keyword>
<dbReference type="InterPro" id="IPR008844">
    <property type="entry name" value="Spore_GerAC-like"/>
</dbReference>
<dbReference type="RefSeq" id="WP_166147888.1">
    <property type="nucleotide sequence ID" value="NZ_JAAOIW010000002.1"/>
</dbReference>
<evidence type="ECO:0000256" key="4">
    <source>
        <dbReference type="ARBA" id="ARBA00022729"/>
    </source>
</evidence>
<feature type="domain" description="Spore germination GerAC-like C-terminal" evidence="8">
    <location>
        <begin position="209"/>
        <end position="374"/>
    </location>
</feature>
<evidence type="ECO:0000256" key="3">
    <source>
        <dbReference type="ARBA" id="ARBA00022544"/>
    </source>
</evidence>
<dbReference type="PANTHER" id="PTHR35789">
    <property type="entry name" value="SPORE GERMINATION PROTEIN B3"/>
    <property type="match status" value="1"/>
</dbReference>
<protein>
    <submittedName>
        <fullName evidence="10">Ger(X)C family spore germination protein</fullName>
    </submittedName>
</protein>
<keyword evidence="11" id="KW-1185">Reference proteome</keyword>
<dbReference type="PANTHER" id="PTHR35789:SF1">
    <property type="entry name" value="SPORE GERMINATION PROTEIN B3"/>
    <property type="match status" value="1"/>
</dbReference>
<evidence type="ECO:0000259" key="9">
    <source>
        <dbReference type="Pfam" id="PF25198"/>
    </source>
</evidence>
<evidence type="ECO:0000259" key="8">
    <source>
        <dbReference type="Pfam" id="PF05504"/>
    </source>
</evidence>
<comment type="subcellular location">
    <subcellularLocation>
        <location evidence="1">Membrane</location>
        <topology evidence="1">Lipid-anchor</topology>
    </subcellularLocation>
</comment>
<keyword evidence="4" id="KW-0732">Signal</keyword>
<reference evidence="10" key="1">
    <citation type="submission" date="2020-03" db="EMBL/GenBank/DDBJ databases">
        <title>Draft sequencing of Paenibacilllus sp. S3N08.</title>
        <authorList>
            <person name="Kim D.-U."/>
        </authorList>
    </citation>
    <scope>NUCLEOTIDE SEQUENCE</scope>
    <source>
        <strain evidence="10">S3N08</strain>
    </source>
</reference>
<feature type="domain" description="Spore germination protein N-terminal" evidence="9">
    <location>
        <begin position="19"/>
        <end position="189"/>
    </location>
</feature>
<comment type="similarity">
    <text evidence="2">Belongs to the GerABKC lipoprotein family.</text>
</comment>
<proteinExistence type="inferred from homology"/>
<sequence>MKYVFGLLTLLLLTGCWSSVELNDRAFVRMIVVDKTKSGIELSLDLSLPNRLIPGSAGGSGEQTGKPYTYVSNSGSDIGEAYRKIQSDLSREISFGQTRVVIFGRELAEEGIEPILDFFAREPRMHSNAYLFVTPGRAKEIESITAIVERFPTDILVAYSNSHVTVDTTLKDFLVVNYSGGDVIIPMLKFEKKRIESEKEKEQTSMGTNGAAIFREAKMVGTLNVKEMRGALWILGKFKDGEMSVPSPTDGKYVSFMVQRSTTHTTPKIREDQIEIQIQCKAEAEVLSSSSNINLLDTKQLKKLEQSLNMEVKKRMESAIAKVKEANSDPFIFGNYIDWHYPKKWKSIKPDWRYYYSNNLKEEIQANITIKRLGTLQHTLRVTTGSQAEDE</sequence>
<evidence type="ECO:0000313" key="10">
    <source>
        <dbReference type="EMBL" id="NHN29694.1"/>
    </source>
</evidence>
<evidence type="ECO:0000256" key="6">
    <source>
        <dbReference type="ARBA" id="ARBA00023139"/>
    </source>
</evidence>
<dbReference type="Proteomes" id="UP001165962">
    <property type="component" value="Unassembled WGS sequence"/>
</dbReference>
<dbReference type="PROSITE" id="PS51257">
    <property type="entry name" value="PROKAR_LIPOPROTEIN"/>
    <property type="match status" value="1"/>
</dbReference>
<name>A0ABX0J6I3_9BACL</name>
<keyword evidence="7" id="KW-0449">Lipoprotein</keyword>
<dbReference type="Pfam" id="PF25198">
    <property type="entry name" value="Spore_GerAC_N"/>
    <property type="match status" value="1"/>
</dbReference>
<gene>
    <name evidence="10" type="ORF">G9U52_07585</name>
</gene>
<accession>A0ABX0J6I3</accession>
<evidence type="ECO:0000256" key="1">
    <source>
        <dbReference type="ARBA" id="ARBA00004635"/>
    </source>
</evidence>
<evidence type="ECO:0000256" key="5">
    <source>
        <dbReference type="ARBA" id="ARBA00023136"/>
    </source>
</evidence>
<dbReference type="Pfam" id="PF05504">
    <property type="entry name" value="Spore_GerAC"/>
    <property type="match status" value="1"/>
</dbReference>
<organism evidence="10 11">
    <name type="scientific">Paenibacillus agricola</name>
    <dbReference type="NCBI Taxonomy" id="2716264"/>
    <lineage>
        <taxon>Bacteria</taxon>
        <taxon>Bacillati</taxon>
        <taxon>Bacillota</taxon>
        <taxon>Bacilli</taxon>
        <taxon>Bacillales</taxon>
        <taxon>Paenibacillaceae</taxon>
        <taxon>Paenibacillus</taxon>
    </lineage>
</organism>
<dbReference type="Gene3D" id="3.30.300.210">
    <property type="entry name" value="Nutrient germinant receptor protein C, domain 3"/>
    <property type="match status" value="1"/>
</dbReference>
<dbReference type="InterPro" id="IPR038501">
    <property type="entry name" value="Spore_GerAC_C_sf"/>
</dbReference>
<evidence type="ECO:0000256" key="2">
    <source>
        <dbReference type="ARBA" id="ARBA00007886"/>
    </source>
</evidence>
<keyword evidence="3" id="KW-0309">Germination</keyword>
<keyword evidence="6" id="KW-0564">Palmitate</keyword>